<evidence type="ECO:0000313" key="3">
    <source>
        <dbReference type="EMBL" id="KNC72109.1"/>
    </source>
</evidence>
<dbReference type="RefSeq" id="XP_014146011.1">
    <property type="nucleotide sequence ID" value="XM_014290536.1"/>
</dbReference>
<dbReference type="PANTHER" id="PTHR13256:SF16">
    <property type="entry name" value="ALPHA_BETA-TUBULIN-N-ACETYLTRANSFERASE 9"/>
    <property type="match status" value="1"/>
</dbReference>
<gene>
    <name evidence="3" type="ORF">SARC_15342</name>
</gene>
<dbReference type="GeneID" id="25915846"/>
<dbReference type="Proteomes" id="UP000054560">
    <property type="component" value="Unassembled WGS sequence"/>
</dbReference>
<dbReference type="OrthoDB" id="5043642at2759"/>
<keyword evidence="4" id="KW-1185">Reference proteome</keyword>
<evidence type="ECO:0000313" key="4">
    <source>
        <dbReference type="Proteomes" id="UP000054560"/>
    </source>
</evidence>
<dbReference type="STRING" id="667725.A0A0L0F658"/>
<reference evidence="3 4" key="1">
    <citation type="submission" date="2011-02" db="EMBL/GenBank/DDBJ databases">
        <title>The Genome Sequence of Sphaeroforma arctica JP610.</title>
        <authorList>
            <consortium name="The Broad Institute Genome Sequencing Platform"/>
            <person name="Russ C."/>
            <person name="Cuomo C."/>
            <person name="Young S.K."/>
            <person name="Zeng Q."/>
            <person name="Gargeya S."/>
            <person name="Alvarado L."/>
            <person name="Berlin A."/>
            <person name="Chapman S.B."/>
            <person name="Chen Z."/>
            <person name="Freedman E."/>
            <person name="Gellesch M."/>
            <person name="Goldberg J."/>
            <person name="Griggs A."/>
            <person name="Gujja S."/>
            <person name="Heilman E."/>
            <person name="Heiman D."/>
            <person name="Howarth C."/>
            <person name="Mehta T."/>
            <person name="Neiman D."/>
            <person name="Pearson M."/>
            <person name="Roberts A."/>
            <person name="Saif S."/>
            <person name="Shea T."/>
            <person name="Shenoy N."/>
            <person name="Sisk P."/>
            <person name="Stolte C."/>
            <person name="Sykes S."/>
            <person name="White J."/>
            <person name="Yandava C."/>
            <person name="Burger G."/>
            <person name="Gray M.W."/>
            <person name="Holland P.W.H."/>
            <person name="King N."/>
            <person name="Lang F.B.F."/>
            <person name="Roger A.J."/>
            <person name="Ruiz-Trillo I."/>
            <person name="Haas B."/>
            <person name="Nusbaum C."/>
            <person name="Birren B."/>
        </authorList>
    </citation>
    <scope>NUCLEOTIDE SEQUENCE [LARGE SCALE GENOMIC DNA]</scope>
    <source>
        <strain evidence="3 4">JP610</strain>
    </source>
</reference>
<dbReference type="AlphaFoldDB" id="A0A0L0F658"/>
<accession>A0A0L0F658</accession>
<evidence type="ECO:0000256" key="2">
    <source>
        <dbReference type="ARBA" id="ARBA00023315"/>
    </source>
</evidence>
<keyword evidence="2" id="KW-0012">Acyltransferase</keyword>
<name>A0A0L0F658_9EUKA</name>
<evidence type="ECO:0000256" key="1">
    <source>
        <dbReference type="ARBA" id="ARBA00022679"/>
    </source>
</evidence>
<dbReference type="eggNOG" id="KOG4135">
    <property type="taxonomic scope" value="Eukaryota"/>
</dbReference>
<protein>
    <recommendedName>
        <fullName evidence="5">N-acetyltransferase domain-containing protein</fullName>
    </recommendedName>
</protein>
<keyword evidence="1" id="KW-0808">Transferase</keyword>
<evidence type="ECO:0008006" key="5">
    <source>
        <dbReference type="Google" id="ProtNLM"/>
    </source>
</evidence>
<dbReference type="EMBL" id="KQ247562">
    <property type="protein sequence ID" value="KNC72109.1"/>
    <property type="molecule type" value="Genomic_DNA"/>
</dbReference>
<dbReference type="Gene3D" id="3.40.630.30">
    <property type="match status" value="1"/>
</dbReference>
<proteinExistence type="predicted"/>
<sequence>MIVNEDTVLIGSKIVLVPYLKDHVAKYHEWMQSKELQELTGKSKLTGTLGEK</sequence>
<organism evidence="3 4">
    <name type="scientific">Sphaeroforma arctica JP610</name>
    <dbReference type="NCBI Taxonomy" id="667725"/>
    <lineage>
        <taxon>Eukaryota</taxon>
        <taxon>Ichthyosporea</taxon>
        <taxon>Ichthyophonida</taxon>
        <taxon>Sphaeroforma</taxon>
    </lineage>
</organism>
<dbReference type="GO" id="GO:0008080">
    <property type="term" value="F:N-acetyltransferase activity"/>
    <property type="evidence" value="ECO:0007669"/>
    <property type="project" value="InterPro"/>
</dbReference>
<feature type="non-terminal residue" evidence="3">
    <location>
        <position position="52"/>
    </location>
</feature>
<dbReference type="PANTHER" id="PTHR13256">
    <property type="entry name" value="N-ACETYLTRANSFERASE 9"/>
    <property type="match status" value="1"/>
</dbReference>
<dbReference type="InterPro" id="IPR039135">
    <property type="entry name" value="NAT9-like"/>
</dbReference>